<evidence type="ECO:0000256" key="3">
    <source>
        <dbReference type="ARBA" id="ARBA00022490"/>
    </source>
</evidence>
<evidence type="ECO:0000256" key="5">
    <source>
        <dbReference type="ARBA" id="ARBA00022840"/>
    </source>
</evidence>
<dbReference type="NCBIfam" id="TIGR01026">
    <property type="entry name" value="fliI_yscN"/>
    <property type="match status" value="1"/>
</dbReference>
<evidence type="ECO:0000313" key="13">
    <source>
        <dbReference type="Proteomes" id="UP000818603"/>
    </source>
</evidence>
<dbReference type="GO" id="GO:0030257">
    <property type="term" value="C:type III protein secretion system complex"/>
    <property type="evidence" value="ECO:0007669"/>
    <property type="project" value="InterPro"/>
</dbReference>
<dbReference type="InterPro" id="IPR005714">
    <property type="entry name" value="ATPase_T3SS_FliI/YscN"/>
</dbReference>
<reference evidence="11 13" key="2">
    <citation type="submission" date="2020-02" db="EMBL/GenBank/DDBJ databases">
        <title>Genome sequence of Parvularcula flava strain NH6-79.</title>
        <authorList>
            <person name="Abdul Karim M.H."/>
            <person name="Lam M.Q."/>
            <person name="Chen S.J."/>
            <person name="Yahya A."/>
            <person name="Shahir S."/>
            <person name="Shamsir M.S."/>
            <person name="Chong C.S."/>
        </authorList>
    </citation>
    <scope>NUCLEOTIDE SEQUENCE [LARGE SCALE GENOMIC DNA]</scope>
    <source>
        <strain evidence="11 13">NH6-79</strain>
    </source>
</reference>
<reference evidence="10" key="1">
    <citation type="journal article" date="2014" name="Int. J. Syst. Evol. Microbiol.">
        <title>Complete genome sequence of Corynebacterium casei LMG S-19264T (=DSM 44701T), isolated from a smear-ripened cheese.</title>
        <authorList>
            <consortium name="US DOE Joint Genome Institute (JGI-PGF)"/>
            <person name="Walter F."/>
            <person name="Albersmeier A."/>
            <person name="Kalinowski J."/>
            <person name="Ruckert C."/>
        </authorList>
    </citation>
    <scope>NUCLEOTIDE SEQUENCE</scope>
    <source>
        <strain evidence="10">CGMCC 1.14984</strain>
    </source>
</reference>
<dbReference type="PANTHER" id="PTHR15184">
    <property type="entry name" value="ATP SYNTHASE"/>
    <property type="match status" value="1"/>
</dbReference>
<evidence type="ECO:0000256" key="1">
    <source>
        <dbReference type="ARBA" id="ARBA00004496"/>
    </source>
</evidence>
<evidence type="ECO:0000256" key="6">
    <source>
        <dbReference type="ARBA" id="ARBA00022927"/>
    </source>
</evidence>
<dbReference type="GO" id="GO:0016887">
    <property type="term" value="F:ATP hydrolysis activity"/>
    <property type="evidence" value="ECO:0007669"/>
    <property type="project" value="InterPro"/>
</dbReference>
<keyword evidence="13" id="KW-1185">Reference proteome</keyword>
<dbReference type="PROSITE" id="PS00152">
    <property type="entry name" value="ATPASE_ALPHA_BETA"/>
    <property type="match status" value="1"/>
</dbReference>
<dbReference type="GO" id="GO:0030254">
    <property type="term" value="P:protein secretion by the type III secretion system"/>
    <property type="evidence" value="ECO:0007669"/>
    <property type="project" value="InterPro"/>
</dbReference>
<sequence>MRVTRLESALSSLSTAADQPFWGHVSAVKGDVAHITGLSGVAHLGDRVTIENGNGHQIGGEVISMDEESAVAILYDEASAIRVGAKASFGRQVGPKPSPFWTGHILNPFGLTAEGNSPPAGPLEMPLKNPPPPAPRRKALGTRLNTGLCALDTFLPLCKGQRLGLFAGSGVGKSVMLSELARHMEADIVVLALIGERGREVRAFAEEALGPEGLKRSVVFAATSSDPAPLKKRAAYMAMATAEYFRDQGKHVLLLFDSLTRFAESHREVALSAGETPSLRAFPPSTFRAVAGLCERAGPGLEGSGDITAVFSVLVAGSNMEEPVADMVRGILDGHVVLDRQIAERGRYPAIDVRRSVSRSLPHAASAAENAVLSRGRSLLGAYEEAAPMIRAGLYSPGTDPLLDEAVRIWPQLDKFIGEKSPATTHESYEKLMQILAMQPQAVEEAAKGKA</sequence>
<evidence type="ECO:0000256" key="7">
    <source>
        <dbReference type="ARBA" id="ARBA00022967"/>
    </source>
</evidence>
<keyword evidence="7" id="KW-1278">Translocase</keyword>
<keyword evidence="6" id="KW-0653">Protein transport</keyword>
<dbReference type="EMBL" id="BMGZ01000001">
    <property type="protein sequence ID" value="GGH92034.1"/>
    <property type="molecule type" value="Genomic_DNA"/>
</dbReference>
<dbReference type="SMART" id="SM00382">
    <property type="entry name" value="AAA"/>
    <property type="match status" value="1"/>
</dbReference>
<feature type="domain" description="AAA+ ATPase" evidence="9">
    <location>
        <begin position="159"/>
        <end position="343"/>
    </location>
</feature>
<evidence type="ECO:0000256" key="8">
    <source>
        <dbReference type="ARBA" id="ARBA00034006"/>
    </source>
</evidence>
<dbReference type="Proteomes" id="UP000818603">
    <property type="component" value="Unassembled WGS sequence"/>
</dbReference>
<keyword evidence="4" id="KW-0547">Nucleotide-binding</keyword>
<dbReference type="Pfam" id="PF00006">
    <property type="entry name" value="ATP-synt_ab"/>
    <property type="match status" value="1"/>
</dbReference>
<dbReference type="InterPro" id="IPR040627">
    <property type="entry name" value="T3SS_ATPase_C"/>
</dbReference>
<evidence type="ECO:0000259" key="9">
    <source>
        <dbReference type="SMART" id="SM00382"/>
    </source>
</evidence>
<dbReference type="GO" id="GO:0005524">
    <property type="term" value="F:ATP binding"/>
    <property type="evidence" value="ECO:0007669"/>
    <property type="project" value="UniProtKB-KW"/>
</dbReference>
<dbReference type="SUPFAM" id="SSF52540">
    <property type="entry name" value="P-loop containing nucleoside triphosphate hydrolases"/>
    <property type="match status" value="1"/>
</dbReference>
<keyword evidence="5" id="KW-0067">ATP-binding</keyword>
<accession>A0A8J3A003</accession>
<keyword evidence="3" id="KW-0963">Cytoplasm</keyword>
<dbReference type="GO" id="GO:0046933">
    <property type="term" value="F:proton-transporting ATP synthase activity, rotational mechanism"/>
    <property type="evidence" value="ECO:0007669"/>
    <property type="project" value="TreeGrafter"/>
</dbReference>
<organism evidence="10 12">
    <name type="scientific">Aquisalinus luteolus</name>
    <dbReference type="NCBI Taxonomy" id="1566827"/>
    <lineage>
        <taxon>Bacteria</taxon>
        <taxon>Pseudomonadati</taxon>
        <taxon>Pseudomonadota</taxon>
        <taxon>Alphaproteobacteria</taxon>
        <taxon>Parvularculales</taxon>
        <taxon>Parvularculaceae</taxon>
        <taxon>Aquisalinus</taxon>
    </lineage>
</organism>
<dbReference type="InterPro" id="IPR020003">
    <property type="entry name" value="ATPase_a/bsu_AS"/>
</dbReference>
<keyword evidence="2" id="KW-0813">Transport</keyword>
<dbReference type="GO" id="GO:0008564">
    <property type="term" value="F:protein-exporting ATPase activity"/>
    <property type="evidence" value="ECO:0007669"/>
    <property type="project" value="UniProtKB-EC"/>
</dbReference>
<reference evidence="10" key="3">
    <citation type="submission" date="2020-09" db="EMBL/GenBank/DDBJ databases">
        <authorList>
            <person name="Sun Q."/>
            <person name="Zhou Y."/>
        </authorList>
    </citation>
    <scope>NUCLEOTIDE SEQUENCE</scope>
    <source>
        <strain evidence="10">CGMCC 1.14984</strain>
    </source>
</reference>
<evidence type="ECO:0000313" key="10">
    <source>
        <dbReference type="EMBL" id="GGH92034.1"/>
    </source>
</evidence>
<comment type="caution">
    <text evidence="10">The sequence shown here is derived from an EMBL/GenBank/DDBJ whole genome shotgun (WGS) entry which is preliminary data.</text>
</comment>
<evidence type="ECO:0000256" key="4">
    <source>
        <dbReference type="ARBA" id="ARBA00022741"/>
    </source>
</evidence>
<evidence type="ECO:0000313" key="11">
    <source>
        <dbReference type="EMBL" id="NHK26339.1"/>
    </source>
</evidence>
<dbReference type="Gene3D" id="3.40.50.12240">
    <property type="match status" value="1"/>
</dbReference>
<dbReference type="Proteomes" id="UP000621856">
    <property type="component" value="Unassembled WGS sequence"/>
</dbReference>
<protein>
    <submittedName>
        <fullName evidence="10">ATP synthase</fullName>
    </submittedName>
    <submittedName>
        <fullName evidence="11">FliI/YscN family ATPase</fullName>
    </submittedName>
</protein>
<dbReference type="PANTHER" id="PTHR15184:SF9">
    <property type="entry name" value="SPI-1 TYPE 3 SECRETION SYSTEM ATPASE"/>
    <property type="match status" value="1"/>
</dbReference>
<proteinExistence type="predicted"/>
<dbReference type="EMBL" id="VCJR02000001">
    <property type="protein sequence ID" value="NHK26339.1"/>
    <property type="molecule type" value="Genomic_DNA"/>
</dbReference>
<comment type="subcellular location">
    <subcellularLocation>
        <location evidence="1">Cytoplasm</location>
    </subcellularLocation>
</comment>
<comment type="catalytic activity">
    <reaction evidence="8">
        <text>ATP + H2O + cellular proteinSide 1 = ADP + phosphate + cellular proteinSide 2.</text>
        <dbReference type="EC" id="7.4.2.8"/>
    </reaction>
</comment>
<gene>
    <name evidence="11" type="ORF">FF098_000285</name>
    <name evidence="10" type="ORF">GCM10011355_00580</name>
</gene>
<dbReference type="AlphaFoldDB" id="A0A8J3A003"/>
<name>A0A8J3A003_9PROT</name>
<dbReference type="InterPro" id="IPR000194">
    <property type="entry name" value="ATPase_F1/V1/A1_a/bsu_nucl-bd"/>
</dbReference>
<dbReference type="InterPro" id="IPR003593">
    <property type="entry name" value="AAA+_ATPase"/>
</dbReference>
<dbReference type="InterPro" id="IPR050053">
    <property type="entry name" value="ATPase_alpha/beta_chains"/>
</dbReference>
<dbReference type="InterPro" id="IPR027417">
    <property type="entry name" value="P-loop_NTPase"/>
</dbReference>
<dbReference type="Pfam" id="PF18269">
    <property type="entry name" value="T3SS_ATPase_C"/>
    <property type="match status" value="1"/>
</dbReference>
<dbReference type="GO" id="GO:0005737">
    <property type="term" value="C:cytoplasm"/>
    <property type="evidence" value="ECO:0007669"/>
    <property type="project" value="UniProtKB-SubCell"/>
</dbReference>
<dbReference type="RefSeq" id="WP_155135709.1">
    <property type="nucleotide sequence ID" value="NZ_BMGZ01000001.1"/>
</dbReference>
<evidence type="ECO:0000313" key="12">
    <source>
        <dbReference type="Proteomes" id="UP000621856"/>
    </source>
</evidence>
<evidence type="ECO:0000256" key="2">
    <source>
        <dbReference type="ARBA" id="ARBA00022448"/>
    </source>
</evidence>